<gene>
    <name evidence="3" type="ORF">K432DRAFT_425217</name>
</gene>
<evidence type="ECO:0000256" key="2">
    <source>
        <dbReference type="SAM" id="Phobius"/>
    </source>
</evidence>
<dbReference type="AlphaFoldDB" id="A0A8E2JFY6"/>
<name>A0A8E2JFY6_9PEZI</name>
<feature type="compositionally biased region" description="Polar residues" evidence="1">
    <location>
        <begin position="22"/>
        <end position="31"/>
    </location>
</feature>
<keyword evidence="2" id="KW-0472">Membrane</keyword>
<protein>
    <submittedName>
        <fullName evidence="3">Uncharacterized protein</fullName>
    </submittedName>
</protein>
<dbReference type="OrthoDB" id="3659759at2759"/>
<organism evidence="3 4">
    <name type="scientific">Lepidopterella palustris CBS 459.81</name>
    <dbReference type="NCBI Taxonomy" id="1314670"/>
    <lineage>
        <taxon>Eukaryota</taxon>
        <taxon>Fungi</taxon>
        <taxon>Dikarya</taxon>
        <taxon>Ascomycota</taxon>
        <taxon>Pezizomycotina</taxon>
        <taxon>Dothideomycetes</taxon>
        <taxon>Pleosporomycetidae</taxon>
        <taxon>Mytilinidiales</taxon>
        <taxon>Argynnaceae</taxon>
        <taxon>Lepidopterella</taxon>
    </lineage>
</organism>
<proteinExistence type="predicted"/>
<dbReference type="EMBL" id="KV744933">
    <property type="protein sequence ID" value="OCK81119.1"/>
    <property type="molecule type" value="Genomic_DNA"/>
</dbReference>
<keyword evidence="2" id="KW-1133">Transmembrane helix</keyword>
<evidence type="ECO:0000313" key="4">
    <source>
        <dbReference type="Proteomes" id="UP000250266"/>
    </source>
</evidence>
<keyword evidence="4" id="KW-1185">Reference proteome</keyword>
<reference evidence="3 4" key="1">
    <citation type="journal article" date="2016" name="Nat. Commun.">
        <title>Ectomycorrhizal ecology is imprinted in the genome of the dominant symbiotic fungus Cenococcum geophilum.</title>
        <authorList>
            <consortium name="DOE Joint Genome Institute"/>
            <person name="Peter M."/>
            <person name="Kohler A."/>
            <person name="Ohm R.A."/>
            <person name="Kuo A."/>
            <person name="Krutzmann J."/>
            <person name="Morin E."/>
            <person name="Arend M."/>
            <person name="Barry K.W."/>
            <person name="Binder M."/>
            <person name="Choi C."/>
            <person name="Clum A."/>
            <person name="Copeland A."/>
            <person name="Grisel N."/>
            <person name="Haridas S."/>
            <person name="Kipfer T."/>
            <person name="LaButti K."/>
            <person name="Lindquist E."/>
            <person name="Lipzen A."/>
            <person name="Maire R."/>
            <person name="Meier B."/>
            <person name="Mihaltcheva S."/>
            <person name="Molinier V."/>
            <person name="Murat C."/>
            <person name="Poggeler S."/>
            <person name="Quandt C.A."/>
            <person name="Sperisen C."/>
            <person name="Tritt A."/>
            <person name="Tisserant E."/>
            <person name="Crous P.W."/>
            <person name="Henrissat B."/>
            <person name="Nehls U."/>
            <person name="Egli S."/>
            <person name="Spatafora J.W."/>
            <person name="Grigoriev I.V."/>
            <person name="Martin F.M."/>
        </authorList>
    </citation>
    <scope>NUCLEOTIDE SEQUENCE [LARGE SCALE GENOMIC DNA]</scope>
    <source>
        <strain evidence="3 4">CBS 459.81</strain>
    </source>
</reference>
<accession>A0A8E2JFY6</accession>
<evidence type="ECO:0000256" key="1">
    <source>
        <dbReference type="SAM" id="MobiDB-lite"/>
    </source>
</evidence>
<keyword evidence="2" id="KW-0812">Transmembrane</keyword>
<feature type="region of interest" description="Disordered" evidence="1">
    <location>
        <begin position="1"/>
        <end position="31"/>
    </location>
</feature>
<evidence type="ECO:0000313" key="3">
    <source>
        <dbReference type="EMBL" id="OCK81119.1"/>
    </source>
</evidence>
<dbReference type="Proteomes" id="UP000250266">
    <property type="component" value="Unassembled WGS sequence"/>
</dbReference>
<sequence>MDYSSQPRPQSPTQPPTLQNQDSGFSEPNLYYDSSTDEGINNSLLLQAHPNYGASSPEGSSIESQILPPWVGFLIIIVVLLWTTWCALNIFAIFHSVLGHNTLSRSGKGA</sequence>
<feature type="transmembrane region" description="Helical" evidence="2">
    <location>
        <begin position="70"/>
        <end position="98"/>
    </location>
</feature>